<dbReference type="FunFam" id="3.40.50.1100:FF:000005">
    <property type="entry name" value="Threonine dehydratase catabolic"/>
    <property type="match status" value="1"/>
</dbReference>
<dbReference type="GO" id="GO:0016846">
    <property type="term" value="F:carbon-sulfur lyase activity"/>
    <property type="evidence" value="ECO:0007669"/>
    <property type="project" value="UniProtKB-ARBA"/>
</dbReference>
<organism evidence="7 8">
    <name type="scientific">Gimesia maris</name>
    <dbReference type="NCBI Taxonomy" id="122"/>
    <lineage>
        <taxon>Bacteria</taxon>
        <taxon>Pseudomonadati</taxon>
        <taxon>Planctomycetota</taxon>
        <taxon>Planctomycetia</taxon>
        <taxon>Planctomycetales</taxon>
        <taxon>Planctomycetaceae</taxon>
        <taxon>Gimesia</taxon>
    </lineage>
</organism>
<proteinExistence type="inferred from homology"/>
<dbReference type="PANTHER" id="PTHR48078">
    <property type="entry name" value="THREONINE DEHYDRATASE, MITOCHONDRIAL-RELATED"/>
    <property type="match status" value="1"/>
</dbReference>
<evidence type="ECO:0000256" key="2">
    <source>
        <dbReference type="ARBA" id="ARBA00008639"/>
    </source>
</evidence>
<comment type="cofactor">
    <cofactor evidence="1">
        <name>pyridoxal 5'-phosphate</name>
        <dbReference type="ChEBI" id="CHEBI:597326"/>
    </cofactor>
</comment>
<evidence type="ECO:0000313" key="8">
    <source>
        <dbReference type="Proteomes" id="UP000263642"/>
    </source>
</evidence>
<evidence type="ECO:0000256" key="3">
    <source>
        <dbReference type="ARBA" id="ARBA00010869"/>
    </source>
</evidence>
<dbReference type="SUPFAM" id="SSF53686">
    <property type="entry name" value="Tryptophan synthase beta subunit-like PLP-dependent enzymes"/>
    <property type="match status" value="1"/>
</dbReference>
<evidence type="ECO:0000256" key="5">
    <source>
        <dbReference type="ARBA" id="ARBA00023239"/>
    </source>
</evidence>
<dbReference type="InterPro" id="IPR050147">
    <property type="entry name" value="Ser/Thr_Dehydratase"/>
</dbReference>
<dbReference type="PIRSF" id="PIRSF006278">
    <property type="entry name" value="ACCD_DCysDesulf"/>
    <property type="match status" value="1"/>
</dbReference>
<accession>A0A3D3RB37</accession>
<evidence type="ECO:0000256" key="1">
    <source>
        <dbReference type="ARBA" id="ARBA00001933"/>
    </source>
</evidence>
<comment type="caution">
    <text evidence="7">The sequence shown here is derived from an EMBL/GenBank/DDBJ whole genome shotgun (WGS) entry which is preliminary data.</text>
</comment>
<comment type="similarity">
    <text evidence="3">Belongs to the serine/threonine dehydratase family.</text>
</comment>
<dbReference type="Proteomes" id="UP000263642">
    <property type="component" value="Unassembled WGS sequence"/>
</dbReference>
<dbReference type="Pfam" id="PF00291">
    <property type="entry name" value="PALP"/>
    <property type="match status" value="1"/>
</dbReference>
<gene>
    <name evidence="7" type="ORF">DIT97_24680</name>
</gene>
<dbReference type="GO" id="GO:0006567">
    <property type="term" value="P:L-threonine catabolic process"/>
    <property type="evidence" value="ECO:0007669"/>
    <property type="project" value="TreeGrafter"/>
</dbReference>
<dbReference type="GO" id="GO:0006565">
    <property type="term" value="P:L-serine catabolic process"/>
    <property type="evidence" value="ECO:0007669"/>
    <property type="project" value="TreeGrafter"/>
</dbReference>
<evidence type="ECO:0000256" key="4">
    <source>
        <dbReference type="ARBA" id="ARBA00022898"/>
    </source>
</evidence>
<dbReference type="CDD" id="cd01562">
    <property type="entry name" value="Thr-dehyd"/>
    <property type="match status" value="1"/>
</dbReference>
<dbReference type="PANTHER" id="PTHR48078:SF7">
    <property type="entry name" value="BLL6502 PROTEIN"/>
    <property type="match status" value="1"/>
</dbReference>
<feature type="domain" description="Tryptophan synthase beta chain-like PALP" evidence="6">
    <location>
        <begin position="22"/>
        <end position="305"/>
    </location>
</feature>
<dbReference type="InterPro" id="IPR036052">
    <property type="entry name" value="TrpB-like_PALP_sf"/>
</dbReference>
<dbReference type="InterPro" id="IPR027278">
    <property type="entry name" value="ACCD_DCysDesulf"/>
</dbReference>
<dbReference type="Gene3D" id="3.40.50.1100">
    <property type="match status" value="2"/>
</dbReference>
<dbReference type="InterPro" id="IPR001926">
    <property type="entry name" value="TrpB-like_PALP"/>
</dbReference>
<keyword evidence="5 7" id="KW-0456">Lyase</keyword>
<comment type="similarity">
    <text evidence="2">Belongs to the ACC deaminase/D-cysteine desulfhydrase family.</text>
</comment>
<protein>
    <submittedName>
        <fullName evidence="7">Threonine ammonia-lyase</fullName>
    </submittedName>
</protein>
<keyword evidence="4" id="KW-0663">Pyridoxal phosphate</keyword>
<name>A0A3D3RB37_9PLAN</name>
<reference evidence="7 8" key="1">
    <citation type="journal article" date="2018" name="Nat. Biotechnol.">
        <title>A standardized bacterial taxonomy based on genome phylogeny substantially revises the tree of life.</title>
        <authorList>
            <person name="Parks D.H."/>
            <person name="Chuvochina M."/>
            <person name="Waite D.W."/>
            <person name="Rinke C."/>
            <person name="Skarshewski A."/>
            <person name="Chaumeil P.A."/>
            <person name="Hugenholtz P."/>
        </authorList>
    </citation>
    <scope>NUCLEOTIDE SEQUENCE [LARGE SCALE GENOMIC DNA]</scope>
    <source>
        <strain evidence="7">UBA9375</strain>
    </source>
</reference>
<sequence>MRAPTYQDIQDALPRVHSILPPTPLIEWPGLSRLTGTQLFLKHENHQPVGAFKVRGGINLVSTLSEEERQAGILGCSTGNHGQSLAFAARKYGVKCTIVVPRNNNPDKVEAIRMLGAEIIEAGEDFNEAKQYLEEQLIDGKRRYVHSANEPKLIAGVGTQGIEIFDTLPNPDVILVPVGMGSGVCGTGIVARYMRPQTEVIGVQAENAPANQLSWKAGTAITTPTASTWAEGVATRAGAEFTQQIMQSVLDDFLLVSEEEMRIAAYHILKQTHNLAEGAGAAALAAVLKNPARFAGKKVVAVLSGGNLNLAELPEILRLGSEQASY</sequence>
<evidence type="ECO:0000259" key="6">
    <source>
        <dbReference type="Pfam" id="PF00291"/>
    </source>
</evidence>
<evidence type="ECO:0000313" key="7">
    <source>
        <dbReference type="EMBL" id="HCO26064.1"/>
    </source>
</evidence>
<dbReference type="AlphaFoldDB" id="A0A3D3RB37"/>
<dbReference type="EMBL" id="DQAY01000148">
    <property type="protein sequence ID" value="HCO26064.1"/>
    <property type="molecule type" value="Genomic_DNA"/>
</dbReference>
<dbReference type="GO" id="GO:0009097">
    <property type="term" value="P:isoleucine biosynthetic process"/>
    <property type="evidence" value="ECO:0007669"/>
    <property type="project" value="TreeGrafter"/>
</dbReference>
<dbReference type="GO" id="GO:0003941">
    <property type="term" value="F:L-serine ammonia-lyase activity"/>
    <property type="evidence" value="ECO:0007669"/>
    <property type="project" value="TreeGrafter"/>
</dbReference>
<dbReference type="GO" id="GO:0004794">
    <property type="term" value="F:threonine deaminase activity"/>
    <property type="evidence" value="ECO:0007669"/>
    <property type="project" value="TreeGrafter"/>
</dbReference>